<dbReference type="InterPro" id="IPR043133">
    <property type="entry name" value="GTP-CH-I_C/QueF"/>
</dbReference>
<proteinExistence type="inferred from homology"/>
<evidence type="ECO:0000256" key="6">
    <source>
        <dbReference type="ARBA" id="ARBA00023239"/>
    </source>
</evidence>
<keyword evidence="6" id="KW-0456">Lyase</keyword>
<protein>
    <recommendedName>
        <fullName evidence="4">dihydroneopterin aldolase</fullName>
        <ecNumber evidence="4">4.1.2.25</ecNumber>
    </recommendedName>
    <alternativeName>
        <fullName evidence="7">7,8-dihydroneopterin aldolase</fullName>
    </alternativeName>
</protein>
<dbReference type="SMART" id="SM00905">
    <property type="entry name" value="FolB"/>
    <property type="match status" value="1"/>
</dbReference>
<name>A0A6J6Y6F8_9ZZZZ</name>
<dbReference type="Gene3D" id="3.30.1130.10">
    <property type="match status" value="1"/>
</dbReference>
<dbReference type="NCBIfam" id="TIGR00525">
    <property type="entry name" value="folB"/>
    <property type="match status" value="1"/>
</dbReference>
<reference evidence="11" key="1">
    <citation type="submission" date="2020-05" db="EMBL/GenBank/DDBJ databases">
        <authorList>
            <person name="Chiriac C."/>
            <person name="Salcher M."/>
            <person name="Ghai R."/>
            <person name="Kavagutti S V."/>
        </authorList>
    </citation>
    <scope>NUCLEOTIDE SEQUENCE</scope>
</reference>
<evidence type="ECO:0000256" key="5">
    <source>
        <dbReference type="ARBA" id="ARBA00022909"/>
    </source>
</evidence>
<accession>A0A6J6Y6F8</accession>
<dbReference type="InterPro" id="IPR006156">
    <property type="entry name" value="Dihydroneopterin_aldolase"/>
</dbReference>
<gene>
    <name evidence="9" type="ORF">UFOPK1854_00228</name>
    <name evidence="10" type="ORF">UFOPK2252_00851</name>
    <name evidence="11" type="ORF">UFOPK3120_00232</name>
    <name evidence="12" type="ORF">UFOPK4442_00145</name>
</gene>
<evidence type="ECO:0000256" key="2">
    <source>
        <dbReference type="ARBA" id="ARBA00005013"/>
    </source>
</evidence>
<dbReference type="FunFam" id="3.30.1130.10:FF:000003">
    <property type="entry name" value="7,8-dihydroneopterin aldolase"/>
    <property type="match status" value="1"/>
</dbReference>
<comment type="catalytic activity">
    <reaction evidence="1">
        <text>7,8-dihydroneopterin = 6-hydroxymethyl-7,8-dihydropterin + glycolaldehyde</text>
        <dbReference type="Rhea" id="RHEA:10540"/>
        <dbReference type="ChEBI" id="CHEBI:17001"/>
        <dbReference type="ChEBI" id="CHEBI:17071"/>
        <dbReference type="ChEBI" id="CHEBI:44841"/>
        <dbReference type="EC" id="4.1.2.25"/>
    </reaction>
</comment>
<evidence type="ECO:0000313" key="9">
    <source>
        <dbReference type="EMBL" id="CAB4605162.1"/>
    </source>
</evidence>
<dbReference type="GO" id="GO:0004150">
    <property type="term" value="F:dihydroneopterin aldolase activity"/>
    <property type="evidence" value="ECO:0007669"/>
    <property type="project" value="UniProtKB-EC"/>
</dbReference>
<dbReference type="PANTHER" id="PTHR42844:SF1">
    <property type="entry name" value="DIHYDRONEOPTERIN ALDOLASE 1-RELATED"/>
    <property type="match status" value="1"/>
</dbReference>
<evidence type="ECO:0000259" key="8">
    <source>
        <dbReference type="SMART" id="SM00905"/>
    </source>
</evidence>
<feature type="domain" description="Dihydroneopterin aldolase/epimerase" evidence="8">
    <location>
        <begin position="5"/>
        <end position="116"/>
    </location>
</feature>
<dbReference type="GO" id="GO:0005737">
    <property type="term" value="C:cytoplasm"/>
    <property type="evidence" value="ECO:0007669"/>
    <property type="project" value="TreeGrafter"/>
</dbReference>
<evidence type="ECO:0000256" key="7">
    <source>
        <dbReference type="ARBA" id="ARBA00032903"/>
    </source>
</evidence>
<dbReference type="EMBL" id="CAFBSA010000012">
    <property type="protein sequence ID" value="CAB5142518.1"/>
    <property type="molecule type" value="Genomic_DNA"/>
</dbReference>
<dbReference type="GO" id="GO:0046656">
    <property type="term" value="P:folic acid biosynthetic process"/>
    <property type="evidence" value="ECO:0007669"/>
    <property type="project" value="UniProtKB-KW"/>
</dbReference>
<dbReference type="InterPro" id="IPR006157">
    <property type="entry name" value="FolB_dom"/>
</dbReference>
<dbReference type="Pfam" id="PF02152">
    <property type="entry name" value="FolB"/>
    <property type="match status" value="1"/>
</dbReference>
<dbReference type="AlphaFoldDB" id="A0A6J6Y6F8"/>
<evidence type="ECO:0000313" key="10">
    <source>
        <dbReference type="EMBL" id="CAB4659619.1"/>
    </source>
</evidence>
<dbReference type="PANTHER" id="PTHR42844">
    <property type="entry name" value="DIHYDRONEOPTERIN ALDOLASE 1-RELATED"/>
    <property type="match status" value="1"/>
</dbReference>
<organism evidence="11">
    <name type="scientific">freshwater metagenome</name>
    <dbReference type="NCBI Taxonomy" id="449393"/>
    <lineage>
        <taxon>unclassified sequences</taxon>
        <taxon>metagenomes</taxon>
        <taxon>ecological metagenomes</taxon>
    </lineage>
</organism>
<evidence type="ECO:0000313" key="12">
    <source>
        <dbReference type="EMBL" id="CAB5142518.1"/>
    </source>
</evidence>
<comment type="similarity">
    <text evidence="3">Belongs to the DHNA family.</text>
</comment>
<evidence type="ECO:0000313" key="11">
    <source>
        <dbReference type="EMBL" id="CAB4805201.1"/>
    </source>
</evidence>
<dbReference type="EMBL" id="CAFAAW010000013">
    <property type="protein sequence ID" value="CAB4805201.1"/>
    <property type="molecule type" value="Genomic_DNA"/>
</dbReference>
<dbReference type="NCBIfam" id="TIGR00526">
    <property type="entry name" value="folB_dom"/>
    <property type="match status" value="1"/>
</dbReference>
<dbReference type="EMBL" id="CAEZUT010000014">
    <property type="protein sequence ID" value="CAB4605162.1"/>
    <property type="molecule type" value="Genomic_DNA"/>
</dbReference>
<evidence type="ECO:0000256" key="3">
    <source>
        <dbReference type="ARBA" id="ARBA00005708"/>
    </source>
</evidence>
<dbReference type="EC" id="4.1.2.25" evidence="4"/>
<evidence type="ECO:0000256" key="1">
    <source>
        <dbReference type="ARBA" id="ARBA00001353"/>
    </source>
</evidence>
<dbReference type="EMBL" id="CAEZWN010000088">
    <property type="protein sequence ID" value="CAB4659619.1"/>
    <property type="molecule type" value="Genomic_DNA"/>
</dbReference>
<keyword evidence="5" id="KW-0289">Folate biosynthesis</keyword>
<dbReference type="SUPFAM" id="SSF55620">
    <property type="entry name" value="Tetrahydrobiopterin biosynthesis enzymes-like"/>
    <property type="match status" value="1"/>
</dbReference>
<comment type="pathway">
    <text evidence="2">Cofactor biosynthesis; tetrahydrofolate biosynthesis; 2-amino-4-hydroxy-6-hydroxymethyl-7,8-dihydropteridine diphosphate from 7,8-dihydroneopterin triphosphate: step 3/4.</text>
</comment>
<sequence>MSDSIKITGIEAIGFHGVYTEERAKGQRFIVDVKLSLELKGIKDDLTKTVNYADIAHLVVRHIKGDPVNLIESLGEAIADEILKDFALVNKVKVKVHKPDAPINLEFSDVIVSIEKQR</sequence>
<evidence type="ECO:0000256" key="4">
    <source>
        <dbReference type="ARBA" id="ARBA00013043"/>
    </source>
</evidence>